<dbReference type="RefSeq" id="WP_341412848.1">
    <property type="nucleotide sequence ID" value="NZ_JBBUTH010000010.1"/>
</dbReference>
<feature type="signal peptide" evidence="2">
    <location>
        <begin position="1"/>
        <end position="27"/>
    </location>
</feature>
<evidence type="ECO:0000256" key="1">
    <source>
        <dbReference type="ARBA" id="ARBA00006987"/>
    </source>
</evidence>
<dbReference type="InterPro" id="IPR006311">
    <property type="entry name" value="TAT_signal"/>
</dbReference>
<evidence type="ECO:0000256" key="2">
    <source>
        <dbReference type="SAM" id="SignalP"/>
    </source>
</evidence>
<evidence type="ECO:0000313" key="4">
    <source>
        <dbReference type="Proteomes" id="UP001365405"/>
    </source>
</evidence>
<comment type="similarity">
    <text evidence="1">Belongs to the UPF0065 (bug) family.</text>
</comment>
<dbReference type="InterPro" id="IPR005064">
    <property type="entry name" value="BUG"/>
</dbReference>
<keyword evidence="2" id="KW-0732">Signal</keyword>
<dbReference type="Gene3D" id="3.40.190.10">
    <property type="entry name" value="Periplasmic binding protein-like II"/>
    <property type="match status" value="1"/>
</dbReference>
<keyword evidence="4" id="KW-1185">Reference proteome</keyword>
<dbReference type="PROSITE" id="PS51318">
    <property type="entry name" value="TAT"/>
    <property type="match status" value="1"/>
</dbReference>
<accession>A0ABU9CLW3</accession>
<dbReference type="SUPFAM" id="SSF53850">
    <property type="entry name" value="Periplasmic binding protein-like II"/>
    <property type="match status" value="1"/>
</dbReference>
<dbReference type="PIRSF" id="PIRSF017082">
    <property type="entry name" value="YflP"/>
    <property type="match status" value="1"/>
</dbReference>
<dbReference type="Pfam" id="PF03401">
    <property type="entry name" value="TctC"/>
    <property type="match status" value="1"/>
</dbReference>
<dbReference type="CDD" id="cd13578">
    <property type="entry name" value="PBP2_Bug27"/>
    <property type="match status" value="1"/>
</dbReference>
<dbReference type="PANTHER" id="PTHR42928:SF5">
    <property type="entry name" value="BLR1237 PROTEIN"/>
    <property type="match status" value="1"/>
</dbReference>
<gene>
    <name evidence="3" type="ORF">AACH10_21340</name>
</gene>
<name>A0ABU9CLW3_9BURK</name>
<dbReference type="PANTHER" id="PTHR42928">
    <property type="entry name" value="TRICARBOXYLATE-BINDING PROTEIN"/>
    <property type="match status" value="1"/>
</dbReference>
<reference evidence="3 4" key="1">
    <citation type="submission" date="2024-04" db="EMBL/GenBank/DDBJ databases">
        <title>Novel species of the genus Ideonella isolated from streams.</title>
        <authorList>
            <person name="Lu H."/>
        </authorList>
    </citation>
    <scope>NUCLEOTIDE SEQUENCE [LARGE SCALE GENOMIC DNA]</scope>
    <source>
        <strain evidence="3 4">DXS22W</strain>
    </source>
</reference>
<proteinExistence type="inferred from homology"/>
<sequence>MHPTRRTTLALAALASLTAAAPGQALAQAWPAKAIRLVVPFPPGGGTDIIARETSQRVAKATGWTFVIDNKPGAGGNLGVDAVAKAPADGYTLVIGQTSNIAINTTLYSKLPYDPQKDLVPVVHLADAALVLAASSNSPFKSVADLAAAAKTKPGQVNFASSGNGTVAHLTTELWQKAAGVRLQHVPYKGANQALTDVISGNVELYMSSVPTLLQHIRNGKLRALAVTSAKRVDDLPNVPTLNESGYKGFDAVTWFGLLAPSGTPKDVIAKLNAEFNKALKQPELAKRLGDEGADAVGGTPEQFAALIKDDIPRWGKVVKESGAKVD</sequence>
<dbReference type="InterPro" id="IPR042100">
    <property type="entry name" value="Bug_dom1"/>
</dbReference>
<organism evidence="3 4">
    <name type="scientific">Pseudaquabacterium inlustre</name>
    <dbReference type="NCBI Taxonomy" id="2984192"/>
    <lineage>
        <taxon>Bacteria</taxon>
        <taxon>Pseudomonadati</taxon>
        <taxon>Pseudomonadota</taxon>
        <taxon>Betaproteobacteria</taxon>
        <taxon>Burkholderiales</taxon>
        <taxon>Sphaerotilaceae</taxon>
        <taxon>Pseudaquabacterium</taxon>
    </lineage>
</organism>
<evidence type="ECO:0000313" key="3">
    <source>
        <dbReference type="EMBL" id="MEK8052809.1"/>
    </source>
</evidence>
<comment type="caution">
    <text evidence="3">The sequence shown here is derived from an EMBL/GenBank/DDBJ whole genome shotgun (WGS) entry which is preliminary data.</text>
</comment>
<dbReference type="EMBL" id="JBBUTH010000010">
    <property type="protein sequence ID" value="MEK8052809.1"/>
    <property type="molecule type" value="Genomic_DNA"/>
</dbReference>
<protein>
    <submittedName>
        <fullName evidence="3">Tripartite tricarboxylate transporter substrate binding protein</fullName>
    </submittedName>
</protein>
<dbReference type="Gene3D" id="3.40.190.150">
    <property type="entry name" value="Bordetella uptake gene, domain 1"/>
    <property type="match status" value="1"/>
</dbReference>
<dbReference type="Proteomes" id="UP001365405">
    <property type="component" value="Unassembled WGS sequence"/>
</dbReference>
<feature type="chain" id="PRO_5046041903" evidence="2">
    <location>
        <begin position="28"/>
        <end position="327"/>
    </location>
</feature>